<name>A0ACC2ID58_9PLEO</name>
<keyword evidence="2" id="KW-1185">Reference proteome</keyword>
<protein>
    <submittedName>
        <fullName evidence="1">Uncharacterized protein</fullName>
    </submittedName>
</protein>
<evidence type="ECO:0000313" key="2">
    <source>
        <dbReference type="Proteomes" id="UP001153331"/>
    </source>
</evidence>
<organism evidence="1 2">
    <name type="scientific">Boeremia exigua</name>
    <dbReference type="NCBI Taxonomy" id="749465"/>
    <lineage>
        <taxon>Eukaryota</taxon>
        <taxon>Fungi</taxon>
        <taxon>Dikarya</taxon>
        <taxon>Ascomycota</taxon>
        <taxon>Pezizomycotina</taxon>
        <taxon>Dothideomycetes</taxon>
        <taxon>Pleosporomycetidae</taxon>
        <taxon>Pleosporales</taxon>
        <taxon>Pleosporineae</taxon>
        <taxon>Didymellaceae</taxon>
        <taxon>Boeremia</taxon>
    </lineage>
</organism>
<evidence type="ECO:0000313" key="1">
    <source>
        <dbReference type="EMBL" id="KAJ8113093.1"/>
    </source>
</evidence>
<gene>
    <name evidence="1" type="ORF">OPT61_g4700</name>
</gene>
<comment type="caution">
    <text evidence="1">The sequence shown here is derived from an EMBL/GenBank/DDBJ whole genome shotgun (WGS) entry which is preliminary data.</text>
</comment>
<dbReference type="EMBL" id="JAPHNI010000276">
    <property type="protein sequence ID" value="KAJ8113093.1"/>
    <property type="molecule type" value="Genomic_DNA"/>
</dbReference>
<accession>A0ACC2ID58</accession>
<dbReference type="Proteomes" id="UP001153331">
    <property type="component" value="Unassembled WGS sequence"/>
</dbReference>
<proteinExistence type="predicted"/>
<sequence length="619" mass="68138">MGDFVSDEQKVAIITGGTSGIGAWLAAHLHKRGFRVAICGRRDKEGESIASSIDPSGNSVIFVRCDVSSYDSQAALFQTVWKRWSRLDVLIANAGCLDGDSKYNFTRRDADVDDLPPAPDTTCTDVDFKGVMYGTTLATHFMRHNPRNKGGKILVTGSMLGVYSCATFPEYNAAKSAVHQWVRTLGPVLQRKENITINCIMPGPIETPVMPGLNEAFLPEHMTLKTTLIAGYDRFLDNENNTETGNLIETAHKDLIPWGPPGYKSGAMAKRAEKVYEPWFAMIHGEQSGIPGSLLGPPPRGPKIIAVAGATGTQGAGVINVMKEVQGWKIRALTRNPASDEARKLAEEGIEVVQADFDDATSLRKAFDGVHAIFAVTNWWEHLFRGKTREEAGEIEEEQGMNLARAAAATESLEHYIWSTTPSAKRKLSGTLLTPHMDFKANVDARIKSELPGLAAMTTYLYLGYYPQNMAFFPLNKPIEHPGTGQFIQTLPTKPDARILLSGDMTKNPGIWVRQVLLIGKRAYGKYANVALEKWTFQEMIDSWSKITGKKGVLVETTIDAFTSLWGPAGHELGLQFRFGEICDPWKEDETFISPEDLSIDPNEVVGFEGAIEGLKHLF</sequence>
<reference evidence="1" key="1">
    <citation type="submission" date="2022-11" db="EMBL/GenBank/DDBJ databases">
        <title>Genome Sequence of Boeremia exigua.</title>
        <authorList>
            <person name="Buettner E."/>
        </authorList>
    </citation>
    <scope>NUCLEOTIDE SEQUENCE</scope>
    <source>
        <strain evidence="1">CU02</strain>
    </source>
</reference>